<dbReference type="EMBL" id="JAPHNI010000113">
    <property type="protein sequence ID" value="KAJ8115998.1"/>
    <property type="molecule type" value="Genomic_DNA"/>
</dbReference>
<gene>
    <name evidence="1" type="ORF">OPT61_g2489</name>
</gene>
<comment type="caution">
    <text evidence="1">The sequence shown here is derived from an EMBL/GenBank/DDBJ whole genome shotgun (WGS) entry which is preliminary data.</text>
</comment>
<dbReference type="Proteomes" id="UP001153331">
    <property type="component" value="Unassembled WGS sequence"/>
</dbReference>
<proteinExistence type="predicted"/>
<name>A0ACC2ILB6_9PLEO</name>
<keyword evidence="2" id="KW-1185">Reference proteome</keyword>
<reference evidence="1" key="1">
    <citation type="submission" date="2022-11" db="EMBL/GenBank/DDBJ databases">
        <title>Genome Sequence of Boeremia exigua.</title>
        <authorList>
            <person name="Buettner E."/>
        </authorList>
    </citation>
    <scope>NUCLEOTIDE SEQUENCE</scope>
    <source>
        <strain evidence="1">CU02</strain>
    </source>
</reference>
<protein>
    <submittedName>
        <fullName evidence="1">Uncharacterized protein</fullName>
    </submittedName>
</protein>
<organism evidence="1 2">
    <name type="scientific">Boeremia exigua</name>
    <dbReference type="NCBI Taxonomy" id="749465"/>
    <lineage>
        <taxon>Eukaryota</taxon>
        <taxon>Fungi</taxon>
        <taxon>Dikarya</taxon>
        <taxon>Ascomycota</taxon>
        <taxon>Pezizomycotina</taxon>
        <taxon>Dothideomycetes</taxon>
        <taxon>Pleosporomycetidae</taxon>
        <taxon>Pleosporales</taxon>
        <taxon>Pleosporineae</taxon>
        <taxon>Didymellaceae</taxon>
        <taxon>Boeremia</taxon>
    </lineage>
</organism>
<accession>A0ACC2ILB6</accession>
<evidence type="ECO:0000313" key="1">
    <source>
        <dbReference type="EMBL" id="KAJ8115998.1"/>
    </source>
</evidence>
<evidence type="ECO:0000313" key="2">
    <source>
        <dbReference type="Proteomes" id="UP001153331"/>
    </source>
</evidence>
<sequence>MTRASRCSPAPQVSQTSSSSRSGGQINPECRARVRTAKACRSCNAKRVKCDASERGTPCTRCEQKGEPDCTLINSRRGIYVRKPRRQHAQATIESSCPPTERVSGNARDLSVLHDTDPQISTPTVGIQHTRSSTTPADVQPQHDTPSEATSISLDSRQQNTSWSTMFEGFLHGHVTGETVDKGSLAYVGEAFPLGIILDGARSGTGRPLLHHSAPTPISGTVRAASQTTHPADIPPDDISYLEAKEAFSAPPDAILNMLIAVFMEQVFPLYPIVNPHEFLAQHEVRKLPWILVHSVCFMAATFCPLRILHQAGFDNRRQARSRFYGKAKALFDIGYERSKVVTLQVAILLSFWGGSPNHHCNFYTWISTGVTIAETIGCHRSMTGLNIASQDRSLLKRVWWTLVVRDAACASMHGRPFKINLDHCDVDELVMEDFEFEDFVVSDHARNTSRLTGMYQIQMAKLALLLRTIVTIRFYPRSQDLGSPSVLQELLLQWRNQLPASLQWTDNDVVHTNVFRTTLCVLYNHNVVLSHIKPGSATLTGNPLSPSSWLGDEVASLSAHQIAALTCSMVTASDEVVPPHELFHGLFMACVVFFVQSRSGNPMTASLGRSTLTNCRLALYVHRDTWDASSWITQLFDKVLARPTLQIGAPLYNSTLDPQTTSNNLDILDTSELFLDGMEGWPNHLFLGDLFDASVNNTTFAPSAEDASHNSIAQFP</sequence>